<dbReference type="EMBL" id="JBBBZM010000127">
    <property type="protein sequence ID" value="KAL0633395.1"/>
    <property type="molecule type" value="Genomic_DNA"/>
</dbReference>
<feature type="region of interest" description="Disordered" evidence="1">
    <location>
        <begin position="265"/>
        <end position="299"/>
    </location>
</feature>
<feature type="compositionally biased region" description="Polar residues" evidence="1">
    <location>
        <begin position="392"/>
        <end position="402"/>
    </location>
</feature>
<feature type="region of interest" description="Disordered" evidence="1">
    <location>
        <begin position="216"/>
        <end position="235"/>
    </location>
</feature>
<feature type="region of interest" description="Disordered" evidence="1">
    <location>
        <begin position="371"/>
        <end position="481"/>
    </location>
</feature>
<feature type="compositionally biased region" description="Basic and acidic residues" evidence="1">
    <location>
        <begin position="372"/>
        <end position="381"/>
    </location>
</feature>
<feature type="compositionally biased region" description="Basic and acidic residues" evidence="1">
    <location>
        <begin position="526"/>
        <end position="535"/>
    </location>
</feature>
<feature type="region of interest" description="Disordered" evidence="1">
    <location>
        <begin position="17"/>
        <end position="42"/>
    </location>
</feature>
<accession>A0ABR3GBV3</accession>
<dbReference type="Proteomes" id="UP001447188">
    <property type="component" value="Unassembled WGS sequence"/>
</dbReference>
<feature type="compositionally biased region" description="Basic and acidic residues" evidence="1">
    <location>
        <begin position="458"/>
        <end position="468"/>
    </location>
</feature>
<feature type="region of interest" description="Disordered" evidence="1">
    <location>
        <begin position="494"/>
        <end position="539"/>
    </location>
</feature>
<sequence length="554" mass="60579">MSFLTLFTADAAAAHGHEFSRPKSTPVQMSHRSHRLSATTSSVPATVFESSLPSPAPSRKLLRSKTSYYLAQPPPSSHHSSGSLVVQLQKLSNFTRPLPTFDVLPASVFAPRLKRKVGKFFNNCVGMQDLVFLTSEDFEDDDEESLSSRHVAASVSVEYRKVHGEEGKGTKITVIRLDNGPQWEISQTTAGGYEFVAYEDNGNMLVARWNPKGVSPRRRSYQTQISDSGDDGEKKFQFSLVDPNSKKHPILGHLTKQTIEINDRYPLPSISSPLTSPTATPPQSRPGSPVDTSPLRTTFQPADERVMVKTSENVKALMLVSGIWVALREGLVTSNMRLDEPLSPGPLSPSSSLFPEGLSSANIRPTMAGRFAADRPGRGIPDDQPGFRRPTRTSTLPHTTGTDPHRRNANAESLGYVETPRRAHSQGSPATRHRAHTTGGALRVFGRSSPVPEASRATTRENTPEHPEPAATGTLSPRTPPTIIGCINRRFSGHRHTSSVSLPNSPVGQRKQTATQPAVQTANPTEEVRDGEREKKKWGKHIRGVVNMLRRATS</sequence>
<name>A0ABR3GBV3_9PEZI</name>
<gene>
    <name evidence="2" type="ORF">Q9L58_007708</name>
</gene>
<feature type="compositionally biased region" description="Polar residues" evidence="1">
    <location>
        <begin position="290"/>
        <end position="299"/>
    </location>
</feature>
<evidence type="ECO:0000256" key="1">
    <source>
        <dbReference type="SAM" id="MobiDB-lite"/>
    </source>
</evidence>
<feature type="compositionally biased region" description="Low complexity" evidence="1">
    <location>
        <begin position="266"/>
        <end position="278"/>
    </location>
</feature>
<evidence type="ECO:0000313" key="3">
    <source>
        <dbReference type="Proteomes" id="UP001447188"/>
    </source>
</evidence>
<comment type="caution">
    <text evidence="2">The sequence shown here is derived from an EMBL/GenBank/DDBJ whole genome shotgun (WGS) entry which is preliminary data.</text>
</comment>
<keyword evidence="3" id="KW-1185">Reference proteome</keyword>
<reference evidence="2 3" key="1">
    <citation type="submission" date="2024-02" db="EMBL/GenBank/DDBJ databases">
        <title>Discinaceae phylogenomics.</title>
        <authorList>
            <person name="Dirks A.C."/>
            <person name="James T.Y."/>
        </authorList>
    </citation>
    <scope>NUCLEOTIDE SEQUENCE [LARGE SCALE GENOMIC DNA]</scope>
    <source>
        <strain evidence="2 3">ACD0624</strain>
    </source>
</reference>
<organism evidence="2 3">
    <name type="scientific">Discina gigas</name>
    <dbReference type="NCBI Taxonomy" id="1032678"/>
    <lineage>
        <taxon>Eukaryota</taxon>
        <taxon>Fungi</taxon>
        <taxon>Dikarya</taxon>
        <taxon>Ascomycota</taxon>
        <taxon>Pezizomycotina</taxon>
        <taxon>Pezizomycetes</taxon>
        <taxon>Pezizales</taxon>
        <taxon>Discinaceae</taxon>
        <taxon>Discina</taxon>
    </lineage>
</organism>
<evidence type="ECO:0000313" key="2">
    <source>
        <dbReference type="EMBL" id="KAL0633395.1"/>
    </source>
</evidence>
<feature type="compositionally biased region" description="Polar residues" evidence="1">
    <location>
        <begin position="22"/>
        <end position="42"/>
    </location>
</feature>
<feature type="compositionally biased region" description="Polar residues" evidence="1">
    <location>
        <begin position="498"/>
        <end position="524"/>
    </location>
</feature>
<proteinExistence type="predicted"/>
<protein>
    <submittedName>
        <fullName evidence="2">Uncharacterized protein</fullName>
    </submittedName>
</protein>